<evidence type="ECO:0000313" key="3">
    <source>
        <dbReference type="WBParaSite" id="nRc.2.0.1.t31589-RA"/>
    </source>
</evidence>
<dbReference type="AlphaFoldDB" id="A0A915JZV7"/>
<keyword evidence="2" id="KW-1185">Reference proteome</keyword>
<accession>A0A915JZV7</accession>
<name>A0A915JZV7_ROMCU</name>
<evidence type="ECO:0000256" key="1">
    <source>
        <dbReference type="SAM" id="MobiDB-lite"/>
    </source>
</evidence>
<sequence length="104" mass="12063">MKTIYNIQNDSRSIHLKWDWKRKEMLLQMKNLRCTVFARDAVQFFGQSTIDRTLGAVFRRFQGEPSDGRQTSPQNAISGERRMAHYTSVNDTRVAGVDSYGRAF</sequence>
<dbReference type="Proteomes" id="UP000887565">
    <property type="component" value="Unplaced"/>
</dbReference>
<organism evidence="2 3">
    <name type="scientific">Romanomermis culicivorax</name>
    <name type="common">Nematode worm</name>
    <dbReference type="NCBI Taxonomy" id="13658"/>
    <lineage>
        <taxon>Eukaryota</taxon>
        <taxon>Metazoa</taxon>
        <taxon>Ecdysozoa</taxon>
        <taxon>Nematoda</taxon>
        <taxon>Enoplea</taxon>
        <taxon>Dorylaimia</taxon>
        <taxon>Mermithida</taxon>
        <taxon>Mermithoidea</taxon>
        <taxon>Mermithidae</taxon>
        <taxon>Romanomermis</taxon>
    </lineage>
</organism>
<evidence type="ECO:0000313" key="2">
    <source>
        <dbReference type="Proteomes" id="UP000887565"/>
    </source>
</evidence>
<feature type="region of interest" description="Disordered" evidence="1">
    <location>
        <begin position="62"/>
        <end position="81"/>
    </location>
</feature>
<dbReference type="WBParaSite" id="nRc.2.0.1.t31589-RA">
    <property type="protein sequence ID" value="nRc.2.0.1.t31589-RA"/>
    <property type="gene ID" value="nRc.2.0.1.g31589"/>
</dbReference>
<protein>
    <submittedName>
        <fullName evidence="3">Uncharacterized protein</fullName>
    </submittedName>
</protein>
<feature type="compositionally biased region" description="Polar residues" evidence="1">
    <location>
        <begin position="68"/>
        <end position="77"/>
    </location>
</feature>
<proteinExistence type="predicted"/>
<reference evidence="3" key="1">
    <citation type="submission" date="2022-11" db="UniProtKB">
        <authorList>
            <consortium name="WormBaseParasite"/>
        </authorList>
    </citation>
    <scope>IDENTIFICATION</scope>
</reference>